<keyword evidence="16" id="KW-1185">Reference proteome</keyword>
<dbReference type="Ensembl" id="ENSCSAVT00000013057.1">
    <property type="protein sequence ID" value="ENSCSAVP00000012908.1"/>
    <property type="gene ID" value="ENSCSAVG00000007582.1"/>
</dbReference>
<reference evidence="16" key="1">
    <citation type="submission" date="2003-08" db="EMBL/GenBank/DDBJ databases">
        <authorList>
            <person name="Birren B."/>
            <person name="Nusbaum C."/>
            <person name="Abebe A."/>
            <person name="Abouelleil A."/>
            <person name="Adekoya E."/>
            <person name="Ait-zahra M."/>
            <person name="Allen N."/>
            <person name="Allen T."/>
            <person name="An P."/>
            <person name="Anderson M."/>
            <person name="Anderson S."/>
            <person name="Arachchi H."/>
            <person name="Armbruster J."/>
            <person name="Bachantsang P."/>
            <person name="Baldwin J."/>
            <person name="Barry A."/>
            <person name="Bayul T."/>
            <person name="Blitshsteyn B."/>
            <person name="Bloom T."/>
            <person name="Blye J."/>
            <person name="Boguslavskiy L."/>
            <person name="Borowsky M."/>
            <person name="Boukhgalter B."/>
            <person name="Brunache A."/>
            <person name="Butler J."/>
            <person name="Calixte N."/>
            <person name="Calvo S."/>
            <person name="Camarata J."/>
            <person name="Campo K."/>
            <person name="Chang J."/>
            <person name="Cheshatsang Y."/>
            <person name="Citroen M."/>
            <person name="Collymore A."/>
            <person name="Considine T."/>
            <person name="Cook A."/>
            <person name="Cooke P."/>
            <person name="Corum B."/>
            <person name="Cuomo C."/>
            <person name="David R."/>
            <person name="Dawoe T."/>
            <person name="Degray S."/>
            <person name="Dodge S."/>
            <person name="Dooley K."/>
            <person name="Dorje P."/>
            <person name="Dorjee K."/>
            <person name="Dorris L."/>
            <person name="Duffey N."/>
            <person name="Dupes A."/>
            <person name="Elkins T."/>
            <person name="Engels R."/>
            <person name="Erickson J."/>
            <person name="Farina A."/>
            <person name="Faro S."/>
            <person name="Ferreira P."/>
            <person name="Fischer H."/>
            <person name="Fitzgerald M."/>
            <person name="Foley K."/>
            <person name="Gage D."/>
            <person name="Galagan J."/>
            <person name="Gearin G."/>
            <person name="Gnerre S."/>
            <person name="Gnirke A."/>
            <person name="Goyette A."/>
            <person name="Graham J."/>
            <person name="Grandbois E."/>
            <person name="Gyaltsen K."/>
            <person name="Hafez N."/>
            <person name="Hagopian D."/>
            <person name="Hagos B."/>
            <person name="Hall J."/>
            <person name="Hatcher B."/>
            <person name="Heller A."/>
            <person name="Higgins H."/>
            <person name="Honan T."/>
            <person name="Horn A."/>
            <person name="Houde N."/>
            <person name="Hughes L."/>
            <person name="Hulme W."/>
            <person name="Husby E."/>
            <person name="Iliev I."/>
            <person name="Jaffe D."/>
            <person name="Jones C."/>
            <person name="Kamal M."/>
            <person name="Kamat A."/>
            <person name="Kamvysselis M."/>
            <person name="Karlsson E."/>
            <person name="Kells C."/>
            <person name="Kieu A."/>
            <person name="Kisner P."/>
            <person name="Kodira C."/>
            <person name="Kulbokas E."/>
            <person name="Labutti K."/>
            <person name="Lama D."/>
            <person name="Landers T."/>
            <person name="Leger J."/>
            <person name="Levine S."/>
            <person name="Lewis D."/>
            <person name="Lewis T."/>
            <person name="Lindblad-toh K."/>
            <person name="Liu X."/>
            <person name="Lokyitsang T."/>
            <person name="Lokyitsang Y."/>
            <person name="Lucien O."/>
            <person name="Lui A."/>
            <person name="Ma L.J."/>
            <person name="Mabbitt R."/>
            <person name="Macdonald J."/>
            <person name="Maclean C."/>
            <person name="Major J."/>
            <person name="Manning J."/>
            <person name="Marabella R."/>
            <person name="Maru K."/>
            <person name="Matthews C."/>
            <person name="Mauceli E."/>
            <person name="Mccarthy M."/>
            <person name="Mcdonough S."/>
            <person name="Mcghee T."/>
            <person name="Meldrim J."/>
            <person name="Meneus L."/>
            <person name="Mesirov J."/>
            <person name="Mihalev A."/>
            <person name="Mihova T."/>
            <person name="Mikkelsen T."/>
            <person name="Mlenga V."/>
            <person name="Moru K."/>
            <person name="Mozes J."/>
            <person name="Mulrain L."/>
            <person name="Munson G."/>
            <person name="Naylor J."/>
            <person name="Newes C."/>
            <person name="Nguyen C."/>
            <person name="Nguyen N."/>
            <person name="Nguyen T."/>
            <person name="Nicol R."/>
            <person name="Nielsen C."/>
            <person name="Nizzari M."/>
            <person name="Norbu C."/>
            <person name="Norbu N."/>
            <person name="O'donnell P."/>
            <person name="Okoawo O."/>
            <person name="O'leary S."/>
            <person name="Omotosho B."/>
            <person name="O'neill K."/>
            <person name="Osman S."/>
            <person name="Parker S."/>
            <person name="Perrin D."/>
            <person name="Phunkhang P."/>
            <person name="Piqani B."/>
            <person name="Purcell S."/>
            <person name="Rachupka T."/>
            <person name="Ramasamy U."/>
            <person name="Rameau R."/>
            <person name="Ray V."/>
            <person name="Raymond C."/>
            <person name="Retta R."/>
            <person name="Richardson S."/>
            <person name="Rise C."/>
            <person name="Rodriguez J."/>
            <person name="Rogers J."/>
            <person name="Rogov P."/>
            <person name="Rutman M."/>
            <person name="Schupbach R."/>
            <person name="Seaman C."/>
            <person name="Settipalli S."/>
            <person name="Sharpe T."/>
            <person name="Sheridan J."/>
            <person name="Sherpa N."/>
            <person name="Shi J."/>
            <person name="Smirnov S."/>
            <person name="Smith C."/>
            <person name="Sougnez C."/>
            <person name="Spencer B."/>
            <person name="Stalker J."/>
            <person name="Stange-thomann N."/>
            <person name="Stavropoulos S."/>
            <person name="Stetson K."/>
            <person name="Stone C."/>
            <person name="Stone S."/>
            <person name="Stubbs M."/>
            <person name="Talamas J."/>
            <person name="Tchuinga P."/>
            <person name="Tenzing P."/>
            <person name="Tesfaye S."/>
            <person name="Theodore J."/>
            <person name="Thoulutsang Y."/>
            <person name="Topham K."/>
            <person name="Towey S."/>
            <person name="Tsamla T."/>
            <person name="Tsomo N."/>
            <person name="Vallee D."/>
            <person name="Vassiliev H."/>
            <person name="Venkataraman V."/>
            <person name="Vinson J."/>
            <person name="Vo A."/>
            <person name="Wade C."/>
            <person name="Wang S."/>
            <person name="Wangchuk T."/>
            <person name="Wangdi T."/>
            <person name="Whittaker C."/>
            <person name="Wilkinson J."/>
            <person name="Wu Y."/>
            <person name="Wyman D."/>
            <person name="Yadav S."/>
            <person name="Yang S."/>
            <person name="Yang X."/>
            <person name="Yeager S."/>
            <person name="Yee E."/>
            <person name="Young G."/>
            <person name="Zainoun J."/>
            <person name="Zembeck L."/>
            <person name="Zimmer A."/>
            <person name="Zody M."/>
            <person name="Lander E."/>
        </authorList>
    </citation>
    <scope>NUCLEOTIDE SEQUENCE [LARGE SCALE GENOMIC DNA]</scope>
</reference>
<evidence type="ECO:0000259" key="14">
    <source>
        <dbReference type="SMART" id="SM01081"/>
    </source>
</evidence>
<dbReference type="GO" id="GO:0030247">
    <property type="term" value="F:polysaccharide binding"/>
    <property type="evidence" value="ECO:0007669"/>
    <property type="project" value="InterPro"/>
</dbReference>
<dbReference type="AlphaFoldDB" id="H2Z5P6"/>
<reference evidence="15" key="2">
    <citation type="submission" date="2025-08" db="UniProtKB">
        <authorList>
            <consortium name="Ensembl"/>
        </authorList>
    </citation>
    <scope>IDENTIFICATION</scope>
</reference>
<comment type="similarity">
    <text evidence="2">Belongs to the glycosyl hydrolase 20 family.</text>
</comment>
<evidence type="ECO:0000256" key="3">
    <source>
        <dbReference type="ARBA" id="ARBA00012663"/>
    </source>
</evidence>
<accession>H2Z5P6</accession>
<dbReference type="InterPro" id="IPR014756">
    <property type="entry name" value="Ig_E-set"/>
</dbReference>
<dbReference type="STRING" id="51511.ENSCSAVP00000012908"/>
<dbReference type="InterPro" id="IPR004866">
    <property type="entry name" value="CHB/HEX_N_dom"/>
</dbReference>
<evidence type="ECO:0000313" key="15">
    <source>
        <dbReference type="Ensembl" id="ENSCSAVP00000012908.1"/>
    </source>
</evidence>
<organism evidence="15 16">
    <name type="scientific">Ciona savignyi</name>
    <name type="common">Pacific transparent sea squirt</name>
    <dbReference type="NCBI Taxonomy" id="51511"/>
    <lineage>
        <taxon>Eukaryota</taxon>
        <taxon>Metazoa</taxon>
        <taxon>Chordata</taxon>
        <taxon>Tunicata</taxon>
        <taxon>Ascidiacea</taxon>
        <taxon>Phlebobranchia</taxon>
        <taxon>Cionidae</taxon>
        <taxon>Ciona</taxon>
    </lineage>
</organism>
<comment type="catalytic activity">
    <reaction evidence="6">
        <text>beta-D-GalNAc-(1-&gt;4)-alpha-L-IdoA-(1-&gt;3)-beta-D-GalNAc-4-sulfate-(1-&gt;4)-alpha-L-IdoA-(1-&gt;3)-D-GalNAc-4-sulfate + H2O = alpha-L-IdoA-(1-&gt;3)-beta-D-GalNAc-4-sulfate-(1-&gt;4)-alpha-L-IdoA-(1-&gt;3)-D-GalNAc-4-sulfate + N-acetyl-D-galactosamine</text>
        <dbReference type="Rhea" id="RHEA:64372"/>
        <dbReference type="ChEBI" id="CHEBI:15377"/>
        <dbReference type="ChEBI" id="CHEBI:28037"/>
        <dbReference type="ChEBI" id="CHEBI:152565"/>
        <dbReference type="ChEBI" id="CHEBI:152566"/>
    </reaction>
    <physiologicalReaction direction="left-to-right" evidence="6">
        <dbReference type="Rhea" id="RHEA:64373"/>
    </physiologicalReaction>
</comment>
<comment type="catalytic activity">
    <reaction evidence="12">
        <text>N-acetyl-beta-D-6-sulfogalactosaminyl-(1-&gt;4)-alpha-L-iduronyl-(1-&gt;3)-N-acetyl-D-6-sulfogalactosamine + H2O = alpha-L-iduronyl-(1-&gt;3)-N-acetyl-D-6-sulfogalactosamine + N-acetyl-D-6-sulfogalactosamine</text>
        <dbReference type="Rhea" id="RHEA:64384"/>
        <dbReference type="ChEBI" id="CHEBI:15377"/>
        <dbReference type="ChEBI" id="CHEBI:152567"/>
        <dbReference type="ChEBI" id="CHEBI:152568"/>
        <dbReference type="ChEBI" id="CHEBI:153064"/>
    </reaction>
    <physiologicalReaction direction="left-to-right" evidence="12">
        <dbReference type="Rhea" id="RHEA:64385"/>
    </physiologicalReaction>
</comment>
<dbReference type="SMART" id="SM01081">
    <property type="entry name" value="CHB_HEX"/>
    <property type="match status" value="1"/>
</dbReference>
<evidence type="ECO:0000256" key="5">
    <source>
        <dbReference type="ARBA" id="ARBA00023295"/>
    </source>
</evidence>
<evidence type="ECO:0000256" key="10">
    <source>
        <dbReference type="ARBA" id="ARBA00043827"/>
    </source>
</evidence>
<comment type="catalytic activity">
    <reaction evidence="11">
        <text>N-acetyl-beta-D-galactosaminyl-(1-&gt;4)-beta-D-3-sulfogalactosyl-(1-&gt;4)-beta-D-glucosyl-(1&lt;-&gt;1')-ceramide + H2O = a beta-D-3-sulfogalactosyl-(1-&gt;4)-beta-D-glucosyl-(1&lt;-&gt;1')-ceramide + N-acetyl-beta-D-galactosamine</text>
        <dbReference type="Rhea" id="RHEA:48276"/>
        <dbReference type="ChEBI" id="CHEBI:15377"/>
        <dbReference type="ChEBI" id="CHEBI:28497"/>
        <dbReference type="ChEBI" id="CHEBI:90163"/>
        <dbReference type="ChEBI" id="CHEBI:90164"/>
    </reaction>
    <physiologicalReaction direction="left-to-right" evidence="11">
        <dbReference type="Rhea" id="RHEA:48277"/>
    </physiologicalReaction>
</comment>
<evidence type="ECO:0000256" key="7">
    <source>
        <dbReference type="ARBA" id="ARBA00030512"/>
    </source>
</evidence>
<dbReference type="InterPro" id="IPR017853">
    <property type="entry name" value="GH"/>
</dbReference>
<dbReference type="SUPFAM" id="SSF49384">
    <property type="entry name" value="Carbohydrate-binding domain"/>
    <property type="match status" value="1"/>
</dbReference>
<dbReference type="GO" id="GO:0030203">
    <property type="term" value="P:glycosaminoglycan metabolic process"/>
    <property type="evidence" value="ECO:0007669"/>
    <property type="project" value="TreeGrafter"/>
</dbReference>
<dbReference type="PANTHER" id="PTHR22600:SF57">
    <property type="entry name" value="BETA-N-ACETYLHEXOSAMINIDASE"/>
    <property type="match status" value="1"/>
</dbReference>
<reference evidence="15" key="3">
    <citation type="submission" date="2025-09" db="UniProtKB">
        <authorList>
            <consortium name="Ensembl"/>
        </authorList>
    </citation>
    <scope>IDENTIFICATION</scope>
</reference>
<evidence type="ECO:0000256" key="12">
    <source>
        <dbReference type="ARBA" id="ARBA00049464"/>
    </source>
</evidence>
<dbReference type="GeneTree" id="ENSGT00390000008107"/>
<protein>
    <recommendedName>
        <fullName evidence="3">beta-N-acetylhexosaminidase</fullName>
        <ecNumber evidence="3">3.2.1.52</ecNumber>
    </recommendedName>
    <alternativeName>
        <fullName evidence="7">Beta-N-acetylhexosaminidase</fullName>
    </alternativeName>
    <alternativeName>
        <fullName evidence="8">N-acetyl-beta-glucosaminidase</fullName>
    </alternativeName>
</protein>
<dbReference type="InterPro" id="IPR015883">
    <property type="entry name" value="Glyco_hydro_20_cat"/>
</dbReference>
<dbReference type="InterPro" id="IPR012291">
    <property type="entry name" value="CBM2_carb-bd_dom_sf"/>
</dbReference>
<dbReference type="Gene3D" id="3.30.379.10">
    <property type="entry name" value="Chitobiase/beta-hexosaminidase domain 2-like"/>
    <property type="match status" value="1"/>
</dbReference>
<dbReference type="SUPFAM" id="SSF81296">
    <property type="entry name" value="E set domains"/>
    <property type="match status" value="1"/>
</dbReference>
<dbReference type="EC" id="3.2.1.52" evidence="3"/>
<dbReference type="GO" id="GO:0005975">
    <property type="term" value="P:carbohydrate metabolic process"/>
    <property type="evidence" value="ECO:0007669"/>
    <property type="project" value="InterPro"/>
</dbReference>
<dbReference type="GO" id="GO:0004563">
    <property type="term" value="F:beta-N-acetylhexosaminidase activity"/>
    <property type="evidence" value="ECO:0007669"/>
    <property type="project" value="UniProtKB-EC"/>
</dbReference>
<dbReference type="PANTHER" id="PTHR22600">
    <property type="entry name" value="BETA-HEXOSAMINIDASE"/>
    <property type="match status" value="1"/>
</dbReference>
<keyword evidence="5" id="KW-0326">Glycosidase</keyword>
<name>H2Z5P6_CIOSA</name>
<dbReference type="HOGENOM" id="CLU_007082_4_1_1"/>
<dbReference type="OMA" id="HINGDWY"/>
<evidence type="ECO:0000256" key="1">
    <source>
        <dbReference type="ARBA" id="ARBA00001231"/>
    </source>
</evidence>
<dbReference type="GO" id="GO:0016020">
    <property type="term" value="C:membrane"/>
    <property type="evidence" value="ECO:0007669"/>
    <property type="project" value="TreeGrafter"/>
</dbReference>
<dbReference type="Pfam" id="PF02838">
    <property type="entry name" value="Glyco_hydro_20b"/>
    <property type="match status" value="1"/>
</dbReference>
<dbReference type="SUPFAM" id="SSF55545">
    <property type="entry name" value="beta-N-acetylhexosaminidase-like domain"/>
    <property type="match status" value="1"/>
</dbReference>
<feature type="domain" description="Chitobiase/beta-hexosaminidases N-terminal" evidence="14">
    <location>
        <begin position="11"/>
        <end position="165"/>
    </location>
</feature>
<comment type="catalytic activity">
    <reaction evidence="9">
        <text>a ganglioside GM2 (d18:1(4E)) + H2O = a ganglioside GM3 (d18:1(4E)) + N-acetyl-beta-D-galactosamine</text>
        <dbReference type="Rhea" id="RHEA:47940"/>
        <dbReference type="ChEBI" id="CHEBI:15377"/>
        <dbReference type="ChEBI" id="CHEBI:28497"/>
        <dbReference type="ChEBI" id="CHEBI:60065"/>
        <dbReference type="ChEBI" id="CHEBI:71502"/>
    </reaction>
    <physiologicalReaction direction="left-to-right" evidence="9">
        <dbReference type="Rhea" id="RHEA:47941"/>
    </physiologicalReaction>
</comment>
<dbReference type="InterPro" id="IPR015882">
    <property type="entry name" value="HEX_bac_N"/>
</dbReference>
<dbReference type="Proteomes" id="UP000007875">
    <property type="component" value="Unassembled WGS sequence"/>
</dbReference>
<evidence type="ECO:0000256" key="11">
    <source>
        <dbReference type="ARBA" id="ARBA00047301"/>
    </source>
</evidence>
<evidence type="ECO:0000313" key="16">
    <source>
        <dbReference type="Proteomes" id="UP000007875"/>
    </source>
</evidence>
<dbReference type="PRINTS" id="PR00738">
    <property type="entry name" value="GLHYDRLASE20"/>
</dbReference>
<dbReference type="Pfam" id="PF03173">
    <property type="entry name" value="CHB_HEX"/>
    <property type="match status" value="1"/>
</dbReference>
<proteinExistence type="inferred from homology"/>
<evidence type="ECO:0000256" key="4">
    <source>
        <dbReference type="ARBA" id="ARBA00022801"/>
    </source>
</evidence>
<evidence type="ECO:0000256" key="6">
    <source>
        <dbReference type="ARBA" id="ARBA00023505"/>
    </source>
</evidence>
<dbReference type="InterPro" id="IPR029018">
    <property type="entry name" value="Hex-like_dom2"/>
</dbReference>
<dbReference type="Gene3D" id="3.20.20.80">
    <property type="entry name" value="Glycosidases"/>
    <property type="match status" value="1"/>
</dbReference>
<dbReference type="Gene3D" id="2.60.40.290">
    <property type="match status" value="1"/>
</dbReference>
<comment type="catalytic activity">
    <reaction evidence="1">
        <text>Hydrolysis of terminal non-reducing N-acetyl-D-hexosamine residues in N-acetyl-beta-D-hexosaminides.</text>
        <dbReference type="EC" id="3.2.1.52"/>
    </reaction>
</comment>
<evidence type="ECO:0000256" key="13">
    <source>
        <dbReference type="PIRSR" id="PIRSR625705-1"/>
    </source>
</evidence>
<dbReference type="Pfam" id="PF00728">
    <property type="entry name" value="Glyco_hydro_20"/>
    <property type="match status" value="1"/>
</dbReference>
<evidence type="ECO:0000256" key="2">
    <source>
        <dbReference type="ARBA" id="ARBA00006285"/>
    </source>
</evidence>
<evidence type="ECO:0000256" key="8">
    <source>
        <dbReference type="ARBA" id="ARBA00033000"/>
    </source>
</evidence>
<keyword evidence="4" id="KW-0378">Hydrolase</keyword>
<feature type="active site" description="Proton donor" evidence="13">
    <location>
        <position position="514"/>
    </location>
</feature>
<dbReference type="eggNOG" id="KOG2499">
    <property type="taxonomic scope" value="Eukaryota"/>
</dbReference>
<comment type="catalytic activity">
    <reaction evidence="10">
        <text>a ganglioside GM2 + H2O = a ganglioside GM3 + N-acetyl-beta-D-galactosamine</text>
        <dbReference type="Rhea" id="RHEA:47968"/>
        <dbReference type="ChEBI" id="CHEBI:15377"/>
        <dbReference type="ChEBI" id="CHEBI:28497"/>
        <dbReference type="ChEBI" id="CHEBI:79210"/>
        <dbReference type="ChEBI" id="CHEBI:79218"/>
    </reaction>
    <physiologicalReaction direction="left-to-right" evidence="10">
        <dbReference type="Rhea" id="RHEA:47969"/>
    </physiologicalReaction>
</comment>
<evidence type="ECO:0000256" key="9">
    <source>
        <dbReference type="ARBA" id="ARBA00043767"/>
    </source>
</evidence>
<dbReference type="SUPFAM" id="SSF51445">
    <property type="entry name" value="(Trans)glycosidases"/>
    <property type="match status" value="1"/>
</dbReference>
<dbReference type="InterPro" id="IPR008965">
    <property type="entry name" value="CBM2/CBM3_carb-bd_dom_sf"/>
</dbReference>
<sequence>VEQGDLNYIGQNLDVKFEVVNNLNGNDANFNAKITLKNAGNTPIKKDTWEIYFYCLYMVEPDHLPNDNGYEVSGLIFRHVNGILFKFSPSESFQAGGVVGVDLVIQYWSVSRTDNMPRWYVASENLNPVLIKSTENIEDFVGDFTTNATYKRYAADRYNPFTGEDRYKRFSSMQSDATPKPVIPTPHEVTMKGGETIIDNSWRISCLEVSLMTECSFISETLGDLVPILQEDEVQTNKLIHVISKVIPVADGLIDSEAYVLDVQRDQIRIEAPGPVAVYYAGQTLGSLAKDNGNKSFTVSILSIKDAPRFEYRGVHIDVARNFVAKTDILDLIKVMGMYKLNNLHFHLTDDEGWRIHMDWCPELTSVGGNRGHDLSESKSLIPQLGSGPHNNTSGSGFYTKEDYKEILRAAERNHIRVIPEVDLPGHAHAAIKANFQYYNRLMNEGTTQAEAEKLLISDLNDQTKYLSVQMFTDNAVNPCIPGTYSFISNVVGEILELHRGIQDLTLFHLGGDEVAEAWKESLKCKEFLDSTAEFPNSVDDLMEHFIIQGTAAARMVGDVGMGIAFWEDGVIGAGGEPYDKSKLSSHDIVTHAWQNIWEWGVGNRAYKLANAGYKVVLSHATHLYFDMPNEPDPEERGLYWASRFTDSFKTFGYMPDSVYDNADFKRNGDPISSKFDWVLITEGACPPLTKPENIIGIQSQIFSETVRTQADLQYMMYPRVIALAERAWHKASWEATTDHAVDTSARDKDWSEYAAAVGKRELARLHKLGIKYRVPLPG</sequence>
<dbReference type="InterPro" id="IPR025705">
    <property type="entry name" value="Beta_hexosaminidase_sua/sub"/>
</dbReference>
<dbReference type="InParanoid" id="H2Z5P6"/>